<dbReference type="GO" id="GO:0016616">
    <property type="term" value="F:oxidoreductase activity, acting on the CH-OH group of donors, NAD or NADP as acceptor"/>
    <property type="evidence" value="ECO:0007669"/>
    <property type="project" value="InterPro"/>
</dbReference>
<dbReference type="GO" id="GO:0008270">
    <property type="term" value="F:zinc ion binding"/>
    <property type="evidence" value="ECO:0007669"/>
    <property type="project" value="InterPro"/>
</dbReference>
<keyword evidence="3 5" id="KW-0862">Zinc</keyword>
<evidence type="ECO:0000256" key="2">
    <source>
        <dbReference type="ARBA" id="ARBA00022723"/>
    </source>
</evidence>
<dbReference type="Pfam" id="PF08240">
    <property type="entry name" value="ADH_N"/>
    <property type="match status" value="1"/>
</dbReference>
<dbReference type="OMA" id="TFTAWAC"/>
<dbReference type="OrthoDB" id="1879366at2759"/>
<dbReference type="InterPro" id="IPR047109">
    <property type="entry name" value="CAD-like"/>
</dbReference>
<dbReference type="InterPro" id="IPR036291">
    <property type="entry name" value="NAD(P)-bd_dom_sf"/>
</dbReference>
<proteinExistence type="inferred from homology"/>
<dbReference type="CDD" id="cd05283">
    <property type="entry name" value="CAD1"/>
    <property type="match status" value="1"/>
</dbReference>
<dbReference type="Gene3D" id="3.90.180.10">
    <property type="entry name" value="Medium-chain alcohol dehydrogenases, catalytic domain"/>
    <property type="match status" value="1"/>
</dbReference>
<dbReference type="SUPFAM" id="SSF51735">
    <property type="entry name" value="NAD(P)-binding Rossmann-fold domains"/>
    <property type="match status" value="1"/>
</dbReference>
<dbReference type="InterPro" id="IPR020843">
    <property type="entry name" value="ER"/>
</dbReference>
<dbReference type="EMBL" id="KQ964461">
    <property type="protein sequence ID" value="KXN72071.1"/>
    <property type="molecule type" value="Genomic_DNA"/>
</dbReference>
<gene>
    <name evidence="7" type="ORF">CONCODRAFT_5203</name>
</gene>
<evidence type="ECO:0000256" key="4">
    <source>
        <dbReference type="ARBA" id="ARBA00023002"/>
    </source>
</evidence>
<dbReference type="Pfam" id="PF00107">
    <property type="entry name" value="ADH_zinc_N"/>
    <property type="match status" value="1"/>
</dbReference>
<name>A0A137PAW7_CONC2</name>
<keyword evidence="8" id="KW-1185">Reference proteome</keyword>
<reference evidence="7 8" key="1">
    <citation type="journal article" date="2015" name="Genome Biol. Evol.">
        <title>Phylogenomic analyses indicate that early fungi evolved digesting cell walls of algal ancestors of land plants.</title>
        <authorList>
            <person name="Chang Y."/>
            <person name="Wang S."/>
            <person name="Sekimoto S."/>
            <person name="Aerts A.L."/>
            <person name="Choi C."/>
            <person name="Clum A."/>
            <person name="LaButti K.M."/>
            <person name="Lindquist E.A."/>
            <person name="Yee Ngan C."/>
            <person name="Ohm R.A."/>
            <person name="Salamov A.A."/>
            <person name="Grigoriev I.V."/>
            <person name="Spatafora J.W."/>
            <person name="Berbee M.L."/>
        </authorList>
    </citation>
    <scope>NUCLEOTIDE SEQUENCE [LARGE SCALE GENOMIC DNA]</scope>
    <source>
        <strain evidence="7 8">NRRL 28638</strain>
    </source>
</reference>
<protein>
    <submittedName>
        <fullName evidence="7">GroES-like protein</fullName>
    </submittedName>
</protein>
<comment type="similarity">
    <text evidence="5">Belongs to the zinc-containing alcohol dehydrogenase family.</text>
</comment>
<dbReference type="PANTHER" id="PTHR42683">
    <property type="entry name" value="ALDEHYDE REDUCTASE"/>
    <property type="match status" value="1"/>
</dbReference>
<organism evidence="7 8">
    <name type="scientific">Conidiobolus coronatus (strain ATCC 28846 / CBS 209.66 / NRRL 28638)</name>
    <name type="common">Delacroixia coronata</name>
    <dbReference type="NCBI Taxonomy" id="796925"/>
    <lineage>
        <taxon>Eukaryota</taxon>
        <taxon>Fungi</taxon>
        <taxon>Fungi incertae sedis</taxon>
        <taxon>Zoopagomycota</taxon>
        <taxon>Entomophthoromycotina</taxon>
        <taxon>Entomophthoromycetes</taxon>
        <taxon>Entomophthorales</taxon>
        <taxon>Ancylistaceae</taxon>
        <taxon>Conidiobolus</taxon>
    </lineage>
</organism>
<dbReference type="PROSITE" id="PS00059">
    <property type="entry name" value="ADH_ZINC"/>
    <property type="match status" value="1"/>
</dbReference>
<dbReference type="InterPro" id="IPR013149">
    <property type="entry name" value="ADH-like_C"/>
</dbReference>
<dbReference type="InterPro" id="IPR002328">
    <property type="entry name" value="ADH_Zn_CS"/>
</dbReference>
<dbReference type="InterPro" id="IPR011032">
    <property type="entry name" value="GroES-like_sf"/>
</dbReference>
<dbReference type="AlphaFoldDB" id="A0A137PAW7"/>
<dbReference type="SMART" id="SM00829">
    <property type="entry name" value="PKS_ER"/>
    <property type="match status" value="1"/>
</dbReference>
<evidence type="ECO:0000256" key="3">
    <source>
        <dbReference type="ARBA" id="ARBA00022833"/>
    </source>
</evidence>
<dbReference type="Proteomes" id="UP000070444">
    <property type="component" value="Unassembled WGS sequence"/>
</dbReference>
<dbReference type="SUPFAM" id="SSF50129">
    <property type="entry name" value="GroES-like"/>
    <property type="match status" value="1"/>
</dbReference>
<accession>A0A137PAW7</accession>
<dbReference type="FunFam" id="3.40.50.720:FF:000022">
    <property type="entry name" value="Cinnamyl alcohol dehydrogenase"/>
    <property type="match status" value="1"/>
</dbReference>
<evidence type="ECO:0000313" key="7">
    <source>
        <dbReference type="EMBL" id="KXN72071.1"/>
    </source>
</evidence>
<keyword evidence="4" id="KW-0560">Oxidoreductase</keyword>
<dbReference type="STRING" id="796925.A0A137PAW7"/>
<evidence type="ECO:0000259" key="6">
    <source>
        <dbReference type="SMART" id="SM00829"/>
    </source>
</evidence>
<dbReference type="Gene3D" id="3.40.50.720">
    <property type="entry name" value="NAD(P)-binding Rossmann-like Domain"/>
    <property type="match status" value="1"/>
</dbReference>
<dbReference type="InterPro" id="IPR013154">
    <property type="entry name" value="ADH-like_N"/>
</dbReference>
<evidence type="ECO:0000313" key="8">
    <source>
        <dbReference type="Proteomes" id="UP000070444"/>
    </source>
</evidence>
<feature type="domain" description="Enoyl reductase (ER)" evidence="6">
    <location>
        <begin position="4"/>
        <end position="287"/>
    </location>
</feature>
<evidence type="ECO:0000256" key="5">
    <source>
        <dbReference type="RuleBase" id="RU361277"/>
    </source>
</evidence>
<comment type="cofactor">
    <cofactor evidence="1 5">
        <name>Zn(2+)</name>
        <dbReference type="ChEBI" id="CHEBI:29105"/>
    </cofactor>
</comment>
<sequence>MEKGKKPLGTNDVEIEISHCGICGSDLHTIDSGWGPAQYPVVAGHEIIGTITAIGPSVTNLKIGDRVGVGAQVGACLTPGCKQCLKGANNLCPQRVMTYNHRWPDNEKTYGGYAEAIRIQSDYAIKVPENLPSEYAAPLMCAGATVFSPMVRYNIKKGDAVGIVGIGGLGHLALQFANKLGAEVYALSRSDNKKEECLSLGATHFVNTLNPKEVNSLKDILDYLIVTGSADNTPWDEYASLVQAEGKIILLAIPELPVQIYAGSIVMKSITLTGSAIASIQEMKNTLEFAAKHKIYPLVQEFPMIQLNKEFSMLEMEKLDIE</sequence>
<evidence type="ECO:0000256" key="1">
    <source>
        <dbReference type="ARBA" id="ARBA00001947"/>
    </source>
</evidence>
<keyword evidence="2 5" id="KW-0479">Metal-binding</keyword>